<name>A0A3E2GYP2_SCYLI</name>
<dbReference type="AlphaFoldDB" id="A0A3E2GYP2"/>
<feature type="non-terminal residue" evidence="1">
    <location>
        <position position="1"/>
    </location>
</feature>
<protein>
    <submittedName>
        <fullName evidence="1">Uncharacterized protein</fullName>
    </submittedName>
</protein>
<reference evidence="1 2" key="1">
    <citation type="submission" date="2018-05" db="EMBL/GenBank/DDBJ databases">
        <title>Draft genome sequence of Scytalidium lignicola DSM 105466, a ubiquitous saprotrophic fungus.</title>
        <authorList>
            <person name="Buettner E."/>
            <person name="Gebauer A.M."/>
            <person name="Hofrichter M."/>
            <person name="Liers C."/>
            <person name="Kellner H."/>
        </authorList>
    </citation>
    <scope>NUCLEOTIDE SEQUENCE [LARGE SCALE GENOMIC DNA]</scope>
    <source>
        <strain evidence="1 2">DSM 105466</strain>
    </source>
</reference>
<sequence length="388" mass="44126">MWDHHRAKDYTANKMGYSEMFLIGPKCLDLAKLGLDPLSPFENCTTPCINDRMRDLDLSSQAPGPDGTFNPSSQLLLDEISRLQQTLRSRDDEIKNLKESQYIHTQISSGSLRARGPLDKEVLETIDHIIGLIRQNTISFPHMCSTSFTEMKTRYQPLYELHQHVYGIDLEDTLSIVHLGALGIPEVGNVDILRALVGMNVLQIVFQSSFPDFFHDRGSVALIYEEVIKSQFGKIAQSIFLQSAQYKYIKDPIFSDKIVPAEAKTLSESLNDILWPMLRIPNSGSLSSSGHQVPPKDIWKKQEQTMQEVFEQALTLRAELWLNPDKYRFFWPLPNSTYDKREIRGDDDELLGCKAEDLKVLITLFPGIYAWDADSVTRNGMKGQAELL</sequence>
<proteinExistence type="predicted"/>
<organism evidence="1 2">
    <name type="scientific">Scytalidium lignicola</name>
    <name type="common">Hyphomycete</name>
    <dbReference type="NCBI Taxonomy" id="5539"/>
    <lineage>
        <taxon>Eukaryota</taxon>
        <taxon>Fungi</taxon>
        <taxon>Dikarya</taxon>
        <taxon>Ascomycota</taxon>
        <taxon>Pezizomycotina</taxon>
        <taxon>Leotiomycetes</taxon>
        <taxon>Leotiomycetes incertae sedis</taxon>
        <taxon>Scytalidium</taxon>
    </lineage>
</organism>
<comment type="caution">
    <text evidence="1">The sequence shown here is derived from an EMBL/GenBank/DDBJ whole genome shotgun (WGS) entry which is preliminary data.</text>
</comment>
<evidence type="ECO:0000313" key="2">
    <source>
        <dbReference type="Proteomes" id="UP000258309"/>
    </source>
</evidence>
<dbReference type="Proteomes" id="UP000258309">
    <property type="component" value="Unassembled WGS sequence"/>
</dbReference>
<keyword evidence="2" id="KW-1185">Reference proteome</keyword>
<accession>A0A3E2GYP2</accession>
<evidence type="ECO:0000313" key="1">
    <source>
        <dbReference type="EMBL" id="RFU26256.1"/>
    </source>
</evidence>
<dbReference type="OrthoDB" id="303107at2759"/>
<gene>
    <name evidence="1" type="ORF">B7463_g10080</name>
</gene>
<dbReference type="EMBL" id="NCSJ02000273">
    <property type="protein sequence ID" value="RFU26256.1"/>
    <property type="molecule type" value="Genomic_DNA"/>
</dbReference>
<feature type="non-terminal residue" evidence="1">
    <location>
        <position position="388"/>
    </location>
</feature>